<keyword evidence="3 6" id="KW-0347">Helicase</keyword>
<dbReference type="GO" id="GO:0000112">
    <property type="term" value="C:nucleotide-excision repair factor 3 complex"/>
    <property type="evidence" value="ECO:0007669"/>
    <property type="project" value="TreeGrafter"/>
</dbReference>
<keyword evidence="4" id="KW-0067">ATP-binding</keyword>
<evidence type="ECO:0000256" key="4">
    <source>
        <dbReference type="ARBA" id="ARBA00022840"/>
    </source>
</evidence>
<dbReference type="GO" id="GO:0097550">
    <property type="term" value="C:transcription preinitiation complex"/>
    <property type="evidence" value="ECO:0007669"/>
    <property type="project" value="TreeGrafter"/>
</dbReference>
<dbReference type="PANTHER" id="PTHR11274:SF0">
    <property type="entry name" value="GENERAL TRANSCRIPTION AND DNA REPAIR FACTOR IIH HELICASE SUBUNIT XPB"/>
    <property type="match status" value="1"/>
</dbReference>
<proteinExistence type="predicted"/>
<name>X6MCQ3_RETFI</name>
<keyword evidence="1" id="KW-0547">Nucleotide-binding</keyword>
<keyword evidence="2" id="KW-0378">Hydrolase</keyword>
<dbReference type="GO" id="GO:0016787">
    <property type="term" value="F:hydrolase activity"/>
    <property type="evidence" value="ECO:0007669"/>
    <property type="project" value="UniProtKB-KW"/>
</dbReference>
<evidence type="ECO:0000256" key="1">
    <source>
        <dbReference type="ARBA" id="ARBA00022741"/>
    </source>
</evidence>
<gene>
    <name evidence="6" type="ORF">RFI_26144</name>
</gene>
<protein>
    <submittedName>
        <fullName evidence="6">DNA repair helicase</fullName>
    </submittedName>
</protein>
<dbReference type="AlphaFoldDB" id="X6MCQ3"/>
<comment type="caution">
    <text evidence="6">The sequence shown here is derived from an EMBL/GenBank/DDBJ whole genome shotgun (WGS) entry which is preliminary data.</text>
</comment>
<dbReference type="GO" id="GO:0043138">
    <property type="term" value="F:3'-5' DNA helicase activity"/>
    <property type="evidence" value="ECO:0007669"/>
    <property type="project" value="TreeGrafter"/>
</dbReference>
<dbReference type="EMBL" id="ASPP01022630">
    <property type="protein sequence ID" value="ETO11232.1"/>
    <property type="molecule type" value="Genomic_DNA"/>
</dbReference>
<evidence type="ECO:0000313" key="6">
    <source>
        <dbReference type="EMBL" id="ETO11232.1"/>
    </source>
</evidence>
<sequence length="248" mass="28336">MTVDAFRNFNKLILKPDHEKGPLCVCSDGHIFSETFSPLWHTAYDFLVAIAEPVCQPHLIHEYKITSYSLYSALSVGLRMSDLISRLDRLPKNELYIGLKNGRYFLHENGRVMIDCGKDITRRSGYCRIGEEAELVLRNNGIGKEVVSFEISQLKIEQVRERCNKELKYQCVEDYDFHGDKHLPNLKMTLKPIAKHRTKKNRYMKIHKSSLATPLCPSTSGVANITVTQIVKFSSHCKKTLTCNNVGD</sequence>
<dbReference type="Proteomes" id="UP000023152">
    <property type="component" value="Unassembled WGS sequence"/>
</dbReference>
<dbReference type="InterPro" id="IPR050615">
    <property type="entry name" value="ATP-dep_DNA_Helicase"/>
</dbReference>
<evidence type="ECO:0000313" key="7">
    <source>
        <dbReference type="Proteomes" id="UP000023152"/>
    </source>
</evidence>
<accession>X6MCQ3</accession>
<evidence type="ECO:0000256" key="2">
    <source>
        <dbReference type="ARBA" id="ARBA00022801"/>
    </source>
</evidence>
<keyword evidence="7" id="KW-1185">Reference proteome</keyword>
<evidence type="ECO:0000259" key="5">
    <source>
        <dbReference type="Pfam" id="PF13625"/>
    </source>
</evidence>
<organism evidence="6 7">
    <name type="scientific">Reticulomyxa filosa</name>
    <dbReference type="NCBI Taxonomy" id="46433"/>
    <lineage>
        <taxon>Eukaryota</taxon>
        <taxon>Sar</taxon>
        <taxon>Rhizaria</taxon>
        <taxon>Retaria</taxon>
        <taxon>Foraminifera</taxon>
        <taxon>Monothalamids</taxon>
        <taxon>Reticulomyxidae</taxon>
        <taxon>Reticulomyxa</taxon>
    </lineage>
</organism>
<dbReference type="GO" id="GO:0005675">
    <property type="term" value="C:transcription factor TFIIH holo complex"/>
    <property type="evidence" value="ECO:0007669"/>
    <property type="project" value="TreeGrafter"/>
</dbReference>
<dbReference type="GO" id="GO:0005524">
    <property type="term" value="F:ATP binding"/>
    <property type="evidence" value="ECO:0007669"/>
    <property type="project" value="UniProtKB-KW"/>
</dbReference>
<dbReference type="PANTHER" id="PTHR11274">
    <property type="entry name" value="RAD25/XP-B DNA REPAIR HELICASE"/>
    <property type="match status" value="1"/>
</dbReference>
<dbReference type="InterPro" id="IPR032830">
    <property type="entry name" value="XPB/Ssl2_N"/>
</dbReference>
<reference evidence="6 7" key="1">
    <citation type="journal article" date="2013" name="Curr. Biol.">
        <title>The Genome of the Foraminiferan Reticulomyxa filosa.</title>
        <authorList>
            <person name="Glockner G."/>
            <person name="Hulsmann N."/>
            <person name="Schleicher M."/>
            <person name="Noegel A.A."/>
            <person name="Eichinger L."/>
            <person name="Gallinger C."/>
            <person name="Pawlowski J."/>
            <person name="Sierra R."/>
            <person name="Euteneuer U."/>
            <person name="Pillet L."/>
            <person name="Moustafa A."/>
            <person name="Platzer M."/>
            <person name="Groth M."/>
            <person name="Szafranski K."/>
            <person name="Schliwa M."/>
        </authorList>
    </citation>
    <scope>NUCLEOTIDE SEQUENCE [LARGE SCALE GENOMIC DNA]</scope>
</reference>
<feature type="domain" description="Helicase XPB/Ssl2 N-terminal" evidence="5">
    <location>
        <begin position="23"/>
        <end position="94"/>
    </location>
</feature>
<dbReference type="GO" id="GO:0006367">
    <property type="term" value="P:transcription initiation at RNA polymerase II promoter"/>
    <property type="evidence" value="ECO:0007669"/>
    <property type="project" value="TreeGrafter"/>
</dbReference>
<dbReference type="OrthoDB" id="10262986at2759"/>
<evidence type="ECO:0000256" key="3">
    <source>
        <dbReference type="ARBA" id="ARBA00022806"/>
    </source>
</evidence>
<dbReference type="Pfam" id="PF13625">
    <property type="entry name" value="Helicase_C_3"/>
    <property type="match status" value="1"/>
</dbReference>